<reference evidence="3" key="1">
    <citation type="journal article" date="2015" name="Nature">
        <title>Complex archaea that bridge the gap between prokaryotes and eukaryotes.</title>
        <authorList>
            <person name="Spang A."/>
            <person name="Saw J.H."/>
            <person name="Jorgensen S.L."/>
            <person name="Zaremba-Niedzwiedzka K."/>
            <person name="Martijn J."/>
            <person name="Lind A.E."/>
            <person name="van Eijk R."/>
            <person name="Schleper C."/>
            <person name="Guy L."/>
            <person name="Ettema T.J."/>
        </authorList>
    </citation>
    <scope>NUCLEOTIDE SEQUENCE</scope>
</reference>
<dbReference type="Pfam" id="PF01548">
    <property type="entry name" value="DEDD_Tnp_IS110"/>
    <property type="match status" value="1"/>
</dbReference>
<evidence type="ECO:0000259" key="1">
    <source>
        <dbReference type="Pfam" id="PF01548"/>
    </source>
</evidence>
<dbReference type="EMBL" id="LAZR01010577">
    <property type="protein sequence ID" value="KKM66217.1"/>
    <property type="molecule type" value="Genomic_DNA"/>
</dbReference>
<sequence>MPLYAALDVAMEKTALCVLDHEGQVVLETNVTSDPDAIADRLQPYKDSLGRFGLEAGPLSEWLVRGLVVRGFAPLLLETRHVRAALSARIAKTDRNDARGMADLLRMGWFRAVHLKSLDAREQRTLLSARRTLICRLKDIENSVRGLLRGFGIRLPLALRLKWEGKVREAIAGHPTLSDALEPLLVIRKALREQVAVLDKKVRDAAKDDPVCRRLMTVPGVGSIVALTYRAAIDDPSRFSSSKSIGACFGLTPRRYQSGESDRIGAISRAGDASVRVALFEAAHVMLTRSSKWSSLKAWATKLAMRRGAKRAKVALARKLAVILHRMWRTEADFRFTAAA</sequence>
<dbReference type="Pfam" id="PF02371">
    <property type="entry name" value="Transposase_20"/>
    <property type="match status" value="1"/>
</dbReference>
<dbReference type="AlphaFoldDB" id="A0A0F9MAN1"/>
<dbReference type="PANTHER" id="PTHR33055:SF3">
    <property type="entry name" value="PUTATIVE TRANSPOSASE FOR IS117-RELATED"/>
    <property type="match status" value="1"/>
</dbReference>
<dbReference type="InterPro" id="IPR003346">
    <property type="entry name" value="Transposase_20"/>
</dbReference>
<dbReference type="InterPro" id="IPR002525">
    <property type="entry name" value="Transp_IS110-like_N"/>
</dbReference>
<name>A0A0F9MAN1_9ZZZZ</name>
<comment type="caution">
    <text evidence="3">The sequence shown here is derived from an EMBL/GenBank/DDBJ whole genome shotgun (WGS) entry which is preliminary data.</text>
</comment>
<dbReference type="GO" id="GO:0006313">
    <property type="term" value="P:DNA transposition"/>
    <property type="evidence" value="ECO:0007669"/>
    <property type="project" value="InterPro"/>
</dbReference>
<feature type="domain" description="Transposase IS110-like N-terminal" evidence="1">
    <location>
        <begin position="6"/>
        <end position="151"/>
    </location>
</feature>
<dbReference type="GO" id="GO:0003677">
    <property type="term" value="F:DNA binding"/>
    <property type="evidence" value="ECO:0007669"/>
    <property type="project" value="InterPro"/>
</dbReference>
<dbReference type="PANTHER" id="PTHR33055">
    <property type="entry name" value="TRANSPOSASE FOR INSERTION SEQUENCE ELEMENT IS1111A"/>
    <property type="match status" value="1"/>
</dbReference>
<gene>
    <name evidence="3" type="ORF">LCGC14_1483410</name>
</gene>
<evidence type="ECO:0000313" key="3">
    <source>
        <dbReference type="EMBL" id="KKM66217.1"/>
    </source>
</evidence>
<protein>
    <submittedName>
        <fullName evidence="3">Uncharacterized protein</fullName>
    </submittedName>
</protein>
<dbReference type="InterPro" id="IPR047650">
    <property type="entry name" value="Transpos_IS110"/>
</dbReference>
<evidence type="ECO:0000259" key="2">
    <source>
        <dbReference type="Pfam" id="PF02371"/>
    </source>
</evidence>
<proteinExistence type="predicted"/>
<organism evidence="3">
    <name type="scientific">marine sediment metagenome</name>
    <dbReference type="NCBI Taxonomy" id="412755"/>
    <lineage>
        <taxon>unclassified sequences</taxon>
        <taxon>metagenomes</taxon>
        <taxon>ecological metagenomes</taxon>
    </lineage>
</organism>
<feature type="domain" description="Transposase IS116/IS110/IS902 C-terminal" evidence="2">
    <location>
        <begin position="212"/>
        <end position="293"/>
    </location>
</feature>
<accession>A0A0F9MAN1</accession>
<dbReference type="NCBIfam" id="NF033542">
    <property type="entry name" value="transpos_IS110"/>
    <property type="match status" value="1"/>
</dbReference>
<dbReference type="GO" id="GO:0004803">
    <property type="term" value="F:transposase activity"/>
    <property type="evidence" value="ECO:0007669"/>
    <property type="project" value="InterPro"/>
</dbReference>